<dbReference type="KEGG" id="plj:28886017"/>
<evidence type="ECO:0000313" key="4">
    <source>
        <dbReference type="Proteomes" id="UP000078340"/>
    </source>
</evidence>
<dbReference type="AlphaFoldDB" id="A0A179HNY2"/>
<evidence type="ECO:0000259" key="2">
    <source>
        <dbReference type="Pfam" id="PF00135"/>
    </source>
</evidence>
<feature type="chain" id="PRO_5008103697" evidence="1">
    <location>
        <begin position="20"/>
        <end position="531"/>
    </location>
</feature>
<dbReference type="ESTHER" id="9hypo-a0a179hny2">
    <property type="family name" value="Fungal_carboxylesterase_lipase"/>
</dbReference>
<protein>
    <submittedName>
        <fullName evidence="3">Lipase</fullName>
    </submittedName>
</protein>
<dbReference type="Pfam" id="PF00135">
    <property type="entry name" value="COesterase"/>
    <property type="match status" value="1"/>
</dbReference>
<dbReference type="InterPro" id="IPR029058">
    <property type="entry name" value="AB_hydrolase_fold"/>
</dbReference>
<dbReference type="EMBL" id="LSBI01000003">
    <property type="protein sequence ID" value="OAQ92146.1"/>
    <property type="molecule type" value="Genomic_DNA"/>
</dbReference>
<proteinExistence type="predicted"/>
<dbReference type="GeneID" id="28886017"/>
<feature type="signal peptide" evidence="1">
    <location>
        <begin position="1"/>
        <end position="19"/>
    </location>
</feature>
<dbReference type="PROSITE" id="PS00941">
    <property type="entry name" value="CARBOXYLESTERASE_B_2"/>
    <property type="match status" value="1"/>
</dbReference>
<sequence>MLLNATLLWLTAMTTGALCSPATKSNPSHLDGLIDLGYAKHVPTYVNTTASGQRVAIYKNIRFARSPTGELRFRAPNTKLSRVDGVQDGKVPWRSTDCIASAPSYVPFPVNGTTWGREDCLFLDVYVPEGVRPGDKVPVLHNFYGSAYAFGNKEMFMNPMGLFDLMHKQNLGKFIVVGNNYRMGVSGFTWAADEDLDGNVGMLDCLAAAEWTAKYIHKFGGHGKRITAIGQSAGAGIIYYLTVLNGGRGKPLPFQQAFISSPAAPQRRNVTARQRKMFDMVLEAANCTSLACLRAAPETTMLHVNDRLINQMPSESGGGTIGPVMGFGPAPDGKLIPDMPSVLIKQGRVHKDLLRLVVGSMALEGKETSHDVGMPGYFPTMVRQQMPAASNATVQALLDLYYRPGMEKQLAWDFTTDAVFACNAYNLANGLPDKTMRYIMSTPPAVHGQDLLYYFYVDEEQTPVNDPELVLAFQTKLLALVRGEDLAWPAYGADKRMYNVTERFEATTMPAELRARCDLLNRSVLDQANGA</sequence>
<gene>
    <name evidence="3" type="ORF">VFPFJ_03886</name>
</gene>
<dbReference type="InterPro" id="IPR019819">
    <property type="entry name" value="Carboxylesterase_B_CS"/>
</dbReference>
<comment type="caution">
    <text evidence="3">The sequence shown here is derived from an EMBL/GenBank/DDBJ whole genome shotgun (WGS) entry which is preliminary data.</text>
</comment>
<keyword evidence="1" id="KW-0732">Signal</keyword>
<dbReference type="STRING" id="33203.A0A179HNY2"/>
<dbReference type="InterPro" id="IPR050309">
    <property type="entry name" value="Type-B_Carboxylest/Lipase"/>
</dbReference>
<dbReference type="SUPFAM" id="SSF53474">
    <property type="entry name" value="alpha/beta-Hydrolases"/>
    <property type="match status" value="1"/>
</dbReference>
<name>A0A179HNY2_PURLI</name>
<dbReference type="PANTHER" id="PTHR11559">
    <property type="entry name" value="CARBOXYLESTERASE"/>
    <property type="match status" value="1"/>
</dbReference>
<dbReference type="Proteomes" id="UP000078340">
    <property type="component" value="Unassembled WGS sequence"/>
</dbReference>
<evidence type="ECO:0000256" key="1">
    <source>
        <dbReference type="SAM" id="SignalP"/>
    </source>
</evidence>
<evidence type="ECO:0000313" key="3">
    <source>
        <dbReference type="EMBL" id="OAQ92146.1"/>
    </source>
</evidence>
<reference evidence="3 4" key="1">
    <citation type="submission" date="2016-02" db="EMBL/GenBank/DDBJ databases">
        <title>Biosynthesis of antibiotic leucinostatins and their inhibition on Phytophthora in bio-control Purpureocillium lilacinum.</title>
        <authorList>
            <person name="Wang G."/>
            <person name="Liu Z."/>
            <person name="Lin R."/>
            <person name="Li E."/>
            <person name="Mao Z."/>
            <person name="Ling J."/>
            <person name="Yin W."/>
            <person name="Xie B."/>
        </authorList>
    </citation>
    <scope>NUCLEOTIDE SEQUENCE [LARGE SCALE GENOMIC DNA]</scope>
    <source>
        <strain evidence="3">PLFJ-1</strain>
    </source>
</reference>
<dbReference type="OMA" id="YVMRIPP"/>
<feature type="domain" description="Carboxylesterase type B" evidence="2">
    <location>
        <begin position="49"/>
        <end position="366"/>
    </location>
</feature>
<dbReference type="InterPro" id="IPR002018">
    <property type="entry name" value="CarbesteraseB"/>
</dbReference>
<dbReference type="Gene3D" id="3.40.50.1820">
    <property type="entry name" value="alpha/beta hydrolase"/>
    <property type="match status" value="1"/>
</dbReference>
<organism evidence="3 4">
    <name type="scientific">Purpureocillium lilacinum</name>
    <name type="common">Paecilomyces lilacinus</name>
    <dbReference type="NCBI Taxonomy" id="33203"/>
    <lineage>
        <taxon>Eukaryota</taxon>
        <taxon>Fungi</taxon>
        <taxon>Dikarya</taxon>
        <taxon>Ascomycota</taxon>
        <taxon>Pezizomycotina</taxon>
        <taxon>Sordariomycetes</taxon>
        <taxon>Hypocreomycetidae</taxon>
        <taxon>Hypocreales</taxon>
        <taxon>Ophiocordycipitaceae</taxon>
        <taxon>Purpureocillium</taxon>
    </lineage>
</organism>
<accession>A0A179HNY2</accession>